<name>A0A1M5KU68_9BACT</name>
<organism evidence="1 2">
    <name type="scientific">Chryseolinea serpens</name>
    <dbReference type="NCBI Taxonomy" id="947013"/>
    <lineage>
        <taxon>Bacteria</taxon>
        <taxon>Pseudomonadati</taxon>
        <taxon>Bacteroidota</taxon>
        <taxon>Cytophagia</taxon>
        <taxon>Cytophagales</taxon>
        <taxon>Fulvivirgaceae</taxon>
        <taxon>Chryseolinea</taxon>
    </lineage>
</organism>
<accession>A0A1M5KU68</accession>
<dbReference type="EMBL" id="FQWQ01000001">
    <property type="protein sequence ID" value="SHG56286.1"/>
    <property type="molecule type" value="Genomic_DNA"/>
</dbReference>
<reference evidence="1 2" key="1">
    <citation type="submission" date="2016-11" db="EMBL/GenBank/DDBJ databases">
        <authorList>
            <person name="Jaros S."/>
            <person name="Januszkiewicz K."/>
            <person name="Wedrychowicz H."/>
        </authorList>
    </citation>
    <scope>NUCLEOTIDE SEQUENCE [LARGE SCALE GENOMIC DNA]</scope>
    <source>
        <strain evidence="1 2">DSM 24574</strain>
    </source>
</reference>
<dbReference type="Proteomes" id="UP000184212">
    <property type="component" value="Unassembled WGS sequence"/>
</dbReference>
<gene>
    <name evidence="1" type="ORF">SAMN04488109_0839</name>
</gene>
<proteinExistence type="predicted"/>
<evidence type="ECO:0008006" key="3">
    <source>
        <dbReference type="Google" id="ProtNLM"/>
    </source>
</evidence>
<protein>
    <recommendedName>
        <fullName evidence="3">Lipocalin-like domain-containing protein</fullName>
    </recommendedName>
</protein>
<sequence length="139" mass="14993">MFPLLLVAMLAACHSDDPESAFEKNVNALTSTAWTHPTVTNSTDGDLSDSYAGFAILFTKKEANGFAGTFVISNGGYAFTEVTGQWKFNDAQTELQFDSGKTMTFTVDEKHLSLDFTVAPPTGGRTDGLSGHFTFAFTK</sequence>
<dbReference type="AlphaFoldDB" id="A0A1M5KU68"/>
<keyword evidence="2" id="KW-1185">Reference proteome</keyword>
<evidence type="ECO:0000313" key="2">
    <source>
        <dbReference type="Proteomes" id="UP000184212"/>
    </source>
</evidence>
<evidence type="ECO:0000313" key="1">
    <source>
        <dbReference type="EMBL" id="SHG56286.1"/>
    </source>
</evidence>